<dbReference type="SUPFAM" id="SSF48317">
    <property type="entry name" value="Acid phosphatase/Vanadium-dependent haloperoxidase"/>
    <property type="match status" value="1"/>
</dbReference>
<dbReference type="Pfam" id="PF01569">
    <property type="entry name" value="PAP2"/>
    <property type="match status" value="1"/>
</dbReference>
<evidence type="ECO:0000256" key="1">
    <source>
        <dbReference type="SAM" id="Phobius"/>
    </source>
</evidence>
<dbReference type="EMBL" id="CP146240">
    <property type="protein sequence ID" value="WWS85018.1"/>
    <property type="molecule type" value="Genomic_DNA"/>
</dbReference>
<keyword evidence="1" id="KW-1133">Transmembrane helix</keyword>
<dbReference type="RefSeq" id="WP_234024150.1">
    <property type="nucleotide sequence ID" value="NZ_CBDRLF010000002.1"/>
</dbReference>
<dbReference type="PANTHER" id="PTHR14969">
    <property type="entry name" value="SPHINGOSINE-1-PHOSPHATE PHOSPHOHYDROLASE"/>
    <property type="match status" value="1"/>
</dbReference>
<feature type="domain" description="Phosphatidic acid phosphatase type 2/haloperoxidase" evidence="2">
    <location>
        <begin position="87"/>
        <end position="190"/>
    </location>
</feature>
<dbReference type="Proteomes" id="UP001377573">
    <property type="component" value="Chromosome"/>
</dbReference>
<evidence type="ECO:0000313" key="4">
    <source>
        <dbReference type="Proteomes" id="UP001377573"/>
    </source>
</evidence>
<organism evidence="3 4">
    <name type="scientific">Microbacterium paraoxydans</name>
    <dbReference type="NCBI Taxonomy" id="199592"/>
    <lineage>
        <taxon>Bacteria</taxon>
        <taxon>Bacillati</taxon>
        <taxon>Actinomycetota</taxon>
        <taxon>Actinomycetes</taxon>
        <taxon>Micrococcales</taxon>
        <taxon>Microbacteriaceae</taxon>
        <taxon>Microbacterium</taxon>
    </lineage>
</organism>
<sequence>MNRRMLLWWGVACLLLATALGALVVFVYPQTPGLDQWWNDTIAAVRADWMLSFALALNWIGGGWVAILAVPLATIAVLLLLRRWRGALFAALCFLVSAGAVQLLKNVFGRARPHDMLVVSDYGSFPSGHTANAATIALVLWVLFPRVWVAIVGAAWIVLMALSRTFLSVHWATDTLGGAFVGAGVVLVLAAWLVPWVRRDVEATARADRLSGT</sequence>
<feature type="transmembrane region" description="Helical" evidence="1">
    <location>
        <begin position="178"/>
        <end position="197"/>
    </location>
</feature>
<reference evidence="3 4" key="1">
    <citation type="submission" date="2024-02" db="EMBL/GenBank/DDBJ databases">
        <authorList>
            <person name="Alasadi S."/>
            <person name="Hussein S.A."/>
        </authorList>
    </citation>
    <scope>NUCLEOTIDE SEQUENCE [LARGE SCALE GENOMIC DNA]</scope>
    <source>
        <strain evidence="3 4">GJ_SRA_44_2022</strain>
    </source>
</reference>
<evidence type="ECO:0000259" key="2">
    <source>
        <dbReference type="SMART" id="SM00014"/>
    </source>
</evidence>
<accession>A0ABZ2HR26</accession>
<feature type="transmembrane region" description="Helical" evidence="1">
    <location>
        <begin position="59"/>
        <end position="80"/>
    </location>
</feature>
<dbReference type="InterPro" id="IPR036938">
    <property type="entry name" value="PAP2/HPO_sf"/>
</dbReference>
<evidence type="ECO:0000313" key="3">
    <source>
        <dbReference type="EMBL" id="WWS85018.1"/>
    </source>
</evidence>
<dbReference type="InterPro" id="IPR000326">
    <property type="entry name" value="PAP2/HPO"/>
</dbReference>
<protein>
    <submittedName>
        <fullName evidence="3">Phosphatase PAP2 family protein</fullName>
    </submittedName>
</protein>
<dbReference type="PANTHER" id="PTHR14969:SF13">
    <property type="entry name" value="AT30094P"/>
    <property type="match status" value="1"/>
</dbReference>
<dbReference type="Gene3D" id="1.20.144.10">
    <property type="entry name" value="Phosphatidic acid phosphatase type 2/haloperoxidase"/>
    <property type="match status" value="2"/>
</dbReference>
<dbReference type="CDD" id="cd03392">
    <property type="entry name" value="PAP2_like_2"/>
    <property type="match status" value="1"/>
</dbReference>
<proteinExistence type="predicted"/>
<keyword evidence="1" id="KW-0812">Transmembrane</keyword>
<dbReference type="SMART" id="SM00014">
    <property type="entry name" value="acidPPc"/>
    <property type="match status" value="1"/>
</dbReference>
<gene>
    <name evidence="3" type="ORF">V8Z62_02020</name>
</gene>
<name>A0ABZ2HR26_9MICO</name>
<keyword evidence="4" id="KW-1185">Reference proteome</keyword>
<keyword evidence="1" id="KW-0472">Membrane</keyword>